<dbReference type="Proteomes" id="UP000826513">
    <property type="component" value="Chromosome 1"/>
</dbReference>
<dbReference type="OrthoDB" id="5296237at2"/>
<reference evidence="2 4" key="2">
    <citation type="submission" date="2021-03" db="EMBL/GenBank/DDBJ databases">
        <title>Rapid diversification of plasmids in a genus of pathogenic and nitrogen fixing bacteria.</title>
        <authorList>
            <person name="Weisberg A.J."/>
            <person name="Miller M."/>
            <person name="Ream W."/>
            <person name="Grunwald N.J."/>
            <person name="Chang J.H."/>
        </authorList>
    </citation>
    <scope>NUCLEOTIDE SEQUENCE [LARGE SCALE GENOMIC DNA]</scope>
    <source>
        <strain evidence="2 4">AF3.44</strain>
    </source>
</reference>
<dbReference type="EMBL" id="CP039691">
    <property type="protein sequence ID" value="QCI99181.1"/>
    <property type="molecule type" value="Genomic_DNA"/>
</dbReference>
<dbReference type="AlphaFoldDB" id="A0A4D7DR18"/>
<evidence type="ECO:0000313" key="1">
    <source>
        <dbReference type="EMBL" id="QCI99181.1"/>
    </source>
</evidence>
<dbReference type="InterPro" id="IPR009241">
    <property type="entry name" value="HigB-like"/>
</dbReference>
<dbReference type="PANTHER" id="PTHR41791:SF1">
    <property type="entry name" value="SSL7039 PROTEIN"/>
    <property type="match status" value="1"/>
</dbReference>
<evidence type="ECO:0000313" key="4">
    <source>
        <dbReference type="Proteomes" id="UP000826513"/>
    </source>
</evidence>
<dbReference type="KEGG" id="alf:CFBP5473_12100"/>
<organism evidence="1 3">
    <name type="scientific">Agrobacterium larrymoorei</name>
    <dbReference type="NCBI Taxonomy" id="160699"/>
    <lineage>
        <taxon>Bacteria</taxon>
        <taxon>Pseudomonadati</taxon>
        <taxon>Pseudomonadota</taxon>
        <taxon>Alphaproteobacteria</taxon>
        <taxon>Hyphomicrobiales</taxon>
        <taxon>Rhizobiaceae</taxon>
        <taxon>Rhizobium/Agrobacterium group</taxon>
        <taxon>Agrobacterium</taxon>
    </lineage>
</organism>
<dbReference type="NCBIfam" id="TIGR02683">
    <property type="entry name" value="upstrm_HI1419"/>
    <property type="match status" value="1"/>
</dbReference>
<keyword evidence="4" id="KW-1185">Reference proteome</keyword>
<dbReference type="Proteomes" id="UP000298545">
    <property type="component" value="Chromosome circular"/>
</dbReference>
<dbReference type="Pfam" id="PF05973">
    <property type="entry name" value="Gp49"/>
    <property type="match status" value="1"/>
</dbReference>
<dbReference type="EMBL" id="CP072167">
    <property type="protein sequence ID" value="QYA08507.1"/>
    <property type="molecule type" value="Genomic_DNA"/>
</dbReference>
<gene>
    <name evidence="1" type="ORF">CFBP5473_12100</name>
    <name evidence="2" type="ORF">J5285_07630</name>
</gene>
<sequence>MRIVEYLDQRGASPFERWFSKIDARAASKVTIALTRMGQGNFSNVKTVGSGVLEYRIDYGPGYRVYFGRDGESLVILLIGGTKTRQQNDIEAAHAFWQDYKSRKGS</sequence>
<dbReference type="STRING" id="1367849.GCA_000518585_01070"/>
<name>A0A4D7DR18_9HYPH</name>
<evidence type="ECO:0000313" key="3">
    <source>
        <dbReference type="Proteomes" id="UP000298545"/>
    </source>
</evidence>
<proteinExistence type="predicted"/>
<protein>
    <submittedName>
        <fullName evidence="1">Type II toxin-antitoxin system RelE/ParE family toxin</fullName>
    </submittedName>
</protein>
<evidence type="ECO:0000313" key="2">
    <source>
        <dbReference type="EMBL" id="QYA08507.1"/>
    </source>
</evidence>
<accession>A0A4D7DR18</accession>
<reference evidence="1 3" key="1">
    <citation type="submission" date="2019-04" db="EMBL/GenBank/DDBJ databases">
        <title>Complete genome sequence of Agrobacterium larrymoorei CFBP5473.</title>
        <authorList>
            <person name="Haryono M."/>
            <person name="Chou L."/>
            <person name="Lin Y.-C."/>
            <person name="Lai E.-M."/>
            <person name="Kuo C.-H."/>
        </authorList>
    </citation>
    <scope>NUCLEOTIDE SEQUENCE [LARGE SCALE GENOMIC DNA]</scope>
    <source>
        <strain evidence="1 3">CFBP5473</strain>
    </source>
</reference>
<dbReference type="PIRSF" id="PIRSF028744">
    <property type="entry name" value="Addict_mod_HI1419"/>
    <property type="match status" value="1"/>
</dbReference>
<dbReference type="PANTHER" id="PTHR41791">
    <property type="entry name" value="SSL7039 PROTEIN"/>
    <property type="match status" value="1"/>
</dbReference>
<dbReference type="InterPro" id="IPR014056">
    <property type="entry name" value="TypeIITA-like_toxin_pred"/>
</dbReference>